<gene>
    <name evidence="2" type="ORF">DET52_101677</name>
</gene>
<organism evidence="2 3">
    <name type="scientific">Sunxiuqinia elliptica</name>
    <dbReference type="NCBI Taxonomy" id="655355"/>
    <lineage>
        <taxon>Bacteria</taxon>
        <taxon>Pseudomonadati</taxon>
        <taxon>Bacteroidota</taxon>
        <taxon>Bacteroidia</taxon>
        <taxon>Marinilabiliales</taxon>
        <taxon>Prolixibacteraceae</taxon>
        <taxon>Sunxiuqinia</taxon>
    </lineage>
</organism>
<dbReference type="AlphaFoldDB" id="A0A4R6HC21"/>
<proteinExistence type="predicted"/>
<accession>A0A4R6HC21</accession>
<reference evidence="2 3" key="1">
    <citation type="submission" date="2019-03" db="EMBL/GenBank/DDBJ databases">
        <title>Freshwater and sediment microbial communities from various areas in North America, analyzing microbe dynamics in response to fracking.</title>
        <authorList>
            <person name="Lamendella R."/>
        </authorList>
    </citation>
    <scope>NUCLEOTIDE SEQUENCE [LARGE SCALE GENOMIC DNA]</scope>
    <source>
        <strain evidence="2 3">114D</strain>
    </source>
</reference>
<sequence>MSCELSNWTGKAYKIPRKQIKESTDRAELQGTGIYILFGKGDSIGRDLAYIGEAEGIHKRLLQHLSSKDFWNEAIVFISKDDNLNKAHIKYLESRLYEIALEVNRYDLENGNCPPKPKISESDQAEMEEFISNIGLLVNTLGFKIFEELRKSNQTQEEKEKSTFYIEAARGANATGQSTNEGFVVMKDSSIAISTTKSFPKNWEKLRQELIIRKIIIQQDSKLIFGKDYLFTSPSAAAAIVMGRSANGLTEWRLSDGRILKAIETDKE</sequence>
<protein>
    <submittedName>
        <fullName evidence="2">Uncharacterized protein DUF4357</fullName>
    </submittedName>
</protein>
<dbReference type="CDD" id="cd10447">
    <property type="entry name" value="GIY-YIG_unchar_2"/>
    <property type="match status" value="1"/>
</dbReference>
<dbReference type="Proteomes" id="UP000294848">
    <property type="component" value="Unassembled WGS sequence"/>
</dbReference>
<comment type="caution">
    <text evidence="2">The sequence shown here is derived from an EMBL/GenBank/DDBJ whole genome shotgun (WGS) entry which is preliminary data.</text>
</comment>
<feature type="domain" description="DUF4357" evidence="1">
    <location>
        <begin position="207"/>
        <end position="259"/>
    </location>
</feature>
<evidence type="ECO:0000313" key="3">
    <source>
        <dbReference type="Proteomes" id="UP000294848"/>
    </source>
</evidence>
<dbReference type="InterPro" id="IPR025579">
    <property type="entry name" value="DUF4357"/>
</dbReference>
<dbReference type="EMBL" id="SNWI01000001">
    <property type="protein sequence ID" value="TDO05321.1"/>
    <property type="molecule type" value="Genomic_DNA"/>
</dbReference>
<evidence type="ECO:0000259" key="1">
    <source>
        <dbReference type="Pfam" id="PF14267"/>
    </source>
</evidence>
<name>A0A4R6HC21_9BACT</name>
<dbReference type="Pfam" id="PF14267">
    <property type="entry name" value="DUF4357"/>
    <property type="match status" value="1"/>
</dbReference>
<evidence type="ECO:0000313" key="2">
    <source>
        <dbReference type="EMBL" id="TDO05321.1"/>
    </source>
</evidence>